<evidence type="ECO:0000313" key="2">
    <source>
        <dbReference type="WBParaSite" id="Hba_07970"/>
    </source>
</evidence>
<sequence length="254" mass="29202">MDVVTTQTKAMDITQQTQSGYAKKINIDQFLKNFTNCGSKASIVGSKSVEELDQKFVTNVQMILYQLGDERRQAKVFNHIRTIGENDEGRTLSDFVNSWFNLIRLLNNSEQEKLRLSILKLILLVLEDCNISCHLFVSIYNHVNRQMSECHPSSIISIFDYVREKLKTNNNLNVDDIIVNGLDYIRDIVYEWLEQSASSQMFSHVLAIIKGADIPELIDKYLVDRLFGSIEDKTQQLPLTWKAICILSSIDQKM</sequence>
<evidence type="ECO:0000313" key="1">
    <source>
        <dbReference type="Proteomes" id="UP000095283"/>
    </source>
</evidence>
<proteinExistence type="predicted"/>
<name>A0A1I7WS43_HETBA</name>
<keyword evidence="1" id="KW-1185">Reference proteome</keyword>
<accession>A0A1I7WS43</accession>
<organism evidence="1 2">
    <name type="scientific">Heterorhabditis bacteriophora</name>
    <name type="common">Entomopathogenic nematode worm</name>
    <dbReference type="NCBI Taxonomy" id="37862"/>
    <lineage>
        <taxon>Eukaryota</taxon>
        <taxon>Metazoa</taxon>
        <taxon>Ecdysozoa</taxon>
        <taxon>Nematoda</taxon>
        <taxon>Chromadorea</taxon>
        <taxon>Rhabditida</taxon>
        <taxon>Rhabditina</taxon>
        <taxon>Rhabditomorpha</taxon>
        <taxon>Strongyloidea</taxon>
        <taxon>Heterorhabditidae</taxon>
        <taxon>Heterorhabditis</taxon>
    </lineage>
</organism>
<dbReference type="WBParaSite" id="Hba_07970">
    <property type="protein sequence ID" value="Hba_07970"/>
    <property type="gene ID" value="Hba_07970"/>
</dbReference>
<reference evidence="2" key="1">
    <citation type="submission" date="2016-11" db="UniProtKB">
        <authorList>
            <consortium name="WormBaseParasite"/>
        </authorList>
    </citation>
    <scope>IDENTIFICATION</scope>
</reference>
<protein>
    <submittedName>
        <fullName evidence="2">Uncharacterized protein</fullName>
    </submittedName>
</protein>
<dbReference type="AlphaFoldDB" id="A0A1I7WS43"/>
<dbReference type="Proteomes" id="UP000095283">
    <property type="component" value="Unplaced"/>
</dbReference>